<dbReference type="InterPro" id="IPR001247">
    <property type="entry name" value="ExoRNase_PH_dom1"/>
</dbReference>
<dbReference type="Proteomes" id="UP000193986">
    <property type="component" value="Unassembled WGS sequence"/>
</dbReference>
<dbReference type="GO" id="GO:0071028">
    <property type="term" value="P:nuclear mRNA surveillance"/>
    <property type="evidence" value="ECO:0007669"/>
    <property type="project" value="TreeGrafter"/>
</dbReference>
<dbReference type="EMBL" id="MCFC01000058">
    <property type="protein sequence ID" value="ORY25367.1"/>
    <property type="molecule type" value="Genomic_DNA"/>
</dbReference>
<dbReference type="GO" id="GO:0016075">
    <property type="term" value="P:rRNA catabolic process"/>
    <property type="evidence" value="ECO:0007669"/>
    <property type="project" value="TreeGrafter"/>
</dbReference>
<proteinExistence type="inferred from homology"/>
<feature type="region of interest" description="Disordered" evidence="6">
    <location>
        <begin position="112"/>
        <end position="160"/>
    </location>
</feature>
<evidence type="ECO:0000313" key="9">
    <source>
        <dbReference type="Proteomes" id="UP000193986"/>
    </source>
</evidence>
<dbReference type="SUPFAM" id="SSF54211">
    <property type="entry name" value="Ribosomal protein S5 domain 2-like"/>
    <property type="match status" value="1"/>
</dbReference>
<keyword evidence="4" id="KW-0271">Exosome</keyword>
<evidence type="ECO:0000313" key="8">
    <source>
        <dbReference type="EMBL" id="ORY25367.1"/>
    </source>
</evidence>
<evidence type="ECO:0000256" key="4">
    <source>
        <dbReference type="ARBA" id="ARBA00022835"/>
    </source>
</evidence>
<evidence type="ECO:0000256" key="1">
    <source>
        <dbReference type="ARBA" id="ARBA00004123"/>
    </source>
</evidence>
<dbReference type="InterPro" id="IPR036345">
    <property type="entry name" value="ExoRNase_PH_dom2_sf"/>
</dbReference>
<dbReference type="OrthoDB" id="27298at2759"/>
<evidence type="ECO:0000256" key="6">
    <source>
        <dbReference type="SAM" id="MobiDB-lite"/>
    </source>
</evidence>
<dbReference type="InterPro" id="IPR050080">
    <property type="entry name" value="RNase_PH"/>
</dbReference>
<evidence type="ECO:0000256" key="2">
    <source>
        <dbReference type="ARBA" id="ARBA00006678"/>
    </source>
</evidence>
<reference evidence="8 9" key="1">
    <citation type="submission" date="2016-07" db="EMBL/GenBank/DDBJ databases">
        <title>Pervasive Adenine N6-methylation of Active Genes in Fungi.</title>
        <authorList>
            <consortium name="DOE Joint Genome Institute"/>
            <person name="Mondo S.J."/>
            <person name="Dannebaum R.O."/>
            <person name="Kuo R.C."/>
            <person name="Labutti K."/>
            <person name="Haridas S."/>
            <person name="Kuo A."/>
            <person name="Salamov A."/>
            <person name="Ahrendt S.R."/>
            <person name="Lipzen A."/>
            <person name="Sullivan W."/>
            <person name="Andreopoulos W.B."/>
            <person name="Clum A."/>
            <person name="Lindquist E."/>
            <person name="Daum C."/>
            <person name="Ramamoorthy G.K."/>
            <person name="Gryganskyi A."/>
            <person name="Culley D."/>
            <person name="Magnuson J.K."/>
            <person name="James T.Y."/>
            <person name="O'Malley M.A."/>
            <person name="Stajich J.E."/>
            <person name="Spatafora J.W."/>
            <person name="Visel A."/>
            <person name="Grigoriev I.V."/>
        </authorList>
    </citation>
    <scope>NUCLEOTIDE SEQUENCE [LARGE SCALE GENOMIC DNA]</scope>
    <source>
        <strain evidence="8 9">68-887.2</strain>
    </source>
</reference>
<evidence type="ECO:0000259" key="7">
    <source>
        <dbReference type="Pfam" id="PF01138"/>
    </source>
</evidence>
<organism evidence="8 9">
    <name type="scientific">Naematelia encephala</name>
    <dbReference type="NCBI Taxonomy" id="71784"/>
    <lineage>
        <taxon>Eukaryota</taxon>
        <taxon>Fungi</taxon>
        <taxon>Dikarya</taxon>
        <taxon>Basidiomycota</taxon>
        <taxon>Agaricomycotina</taxon>
        <taxon>Tremellomycetes</taxon>
        <taxon>Tremellales</taxon>
        <taxon>Naemateliaceae</taxon>
        <taxon>Naematelia</taxon>
    </lineage>
</organism>
<dbReference type="PANTHER" id="PTHR11953">
    <property type="entry name" value="EXOSOME COMPLEX COMPONENT"/>
    <property type="match status" value="1"/>
</dbReference>
<dbReference type="InterPro" id="IPR027408">
    <property type="entry name" value="PNPase/RNase_PH_dom_sf"/>
</dbReference>
<dbReference type="PANTHER" id="PTHR11953:SF1">
    <property type="entry name" value="EXOSOME COMPLEX COMPONENT RRP46"/>
    <property type="match status" value="1"/>
</dbReference>
<evidence type="ECO:0000256" key="3">
    <source>
        <dbReference type="ARBA" id="ARBA00022552"/>
    </source>
</evidence>
<dbReference type="GO" id="GO:0006364">
    <property type="term" value="P:rRNA processing"/>
    <property type="evidence" value="ECO:0007669"/>
    <property type="project" value="UniProtKB-KW"/>
</dbReference>
<keyword evidence="5" id="KW-0539">Nucleus</keyword>
<dbReference type="GO" id="GO:0000176">
    <property type="term" value="C:nuclear exosome (RNase complex)"/>
    <property type="evidence" value="ECO:0007669"/>
    <property type="project" value="TreeGrafter"/>
</dbReference>
<dbReference type="Gene3D" id="3.30.230.70">
    <property type="entry name" value="GHMP Kinase, N-terminal domain"/>
    <property type="match status" value="1"/>
</dbReference>
<dbReference type="GO" id="GO:0000177">
    <property type="term" value="C:cytoplasmic exosome (RNase complex)"/>
    <property type="evidence" value="ECO:0007669"/>
    <property type="project" value="TreeGrafter"/>
</dbReference>
<evidence type="ECO:0000256" key="5">
    <source>
        <dbReference type="ARBA" id="ARBA00023242"/>
    </source>
</evidence>
<dbReference type="SUPFAM" id="SSF55666">
    <property type="entry name" value="Ribonuclease PH domain 2-like"/>
    <property type="match status" value="1"/>
</dbReference>
<dbReference type="STRING" id="71784.A0A1Y2AT38"/>
<keyword evidence="3" id="KW-0698">rRNA processing</keyword>
<accession>A0A1Y2AT38</accession>
<feature type="domain" description="Exoribonuclease phosphorolytic" evidence="7">
    <location>
        <begin position="15"/>
        <end position="184"/>
    </location>
</feature>
<gene>
    <name evidence="8" type="ORF">BCR39DRAFT_544502</name>
</gene>
<keyword evidence="9" id="KW-1185">Reference proteome</keyword>
<comment type="subcellular location">
    <subcellularLocation>
        <location evidence="1">Nucleus</location>
    </subcellularLocation>
</comment>
<dbReference type="Pfam" id="PF01138">
    <property type="entry name" value="RNase_PH"/>
    <property type="match status" value="1"/>
</dbReference>
<feature type="compositionally biased region" description="Low complexity" evidence="6">
    <location>
        <begin position="112"/>
        <end position="135"/>
    </location>
</feature>
<sequence length="318" mass="33601">MSSSRRSDGRSDTSIRELQIQLGRLDRADGSARFGFGATAALASFSGPIEVRPREEQPTRATFEITHRPLEGVAATPSRALITTLEAVLAPLVRTDQYPRSLLQLVVQSLSPSPQAPLSTSYSATSTSSSSTSHTWPPPDTSSEDEDDDGYIVQETDSAPMGGTTFASRAAAINASTLALLDAGSISMRGVPVAVSLALVPLPPKQVISAVNGDGSGGGGDGDGRIVVDPSLEEESRSRARFGFGWAFGEGLAGARQDASDEMDVDEQSSEELVWSEAEGKFNKSEYEQALALSKAASRHILGEIRQTLTEHFASTTI</sequence>
<dbReference type="InterPro" id="IPR020568">
    <property type="entry name" value="Ribosomal_Su5_D2-typ_SF"/>
</dbReference>
<protein>
    <recommendedName>
        <fullName evidence="7">Exoribonuclease phosphorolytic domain-containing protein</fullName>
    </recommendedName>
</protein>
<name>A0A1Y2AT38_9TREE</name>
<dbReference type="GO" id="GO:0034475">
    <property type="term" value="P:U4 snRNA 3'-end processing"/>
    <property type="evidence" value="ECO:0007669"/>
    <property type="project" value="TreeGrafter"/>
</dbReference>
<dbReference type="GO" id="GO:0003723">
    <property type="term" value="F:RNA binding"/>
    <property type="evidence" value="ECO:0007669"/>
    <property type="project" value="TreeGrafter"/>
</dbReference>
<comment type="similarity">
    <text evidence="2">Belongs to the RNase PH family.</text>
</comment>
<dbReference type="AlphaFoldDB" id="A0A1Y2AT38"/>
<dbReference type="FunCoup" id="A0A1Y2AT38">
    <property type="interactions" value="174"/>
</dbReference>
<dbReference type="GO" id="GO:0071051">
    <property type="term" value="P:poly(A)-dependent snoRNA 3'-end processing"/>
    <property type="evidence" value="ECO:0007669"/>
    <property type="project" value="TreeGrafter"/>
</dbReference>
<comment type="caution">
    <text evidence="8">The sequence shown here is derived from an EMBL/GenBank/DDBJ whole genome shotgun (WGS) entry which is preliminary data.</text>
</comment>
<dbReference type="GO" id="GO:0005730">
    <property type="term" value="C:nucleolus"/>
    <property type="evidence" value="ECO:0007669"/>
    <property type="project" value="TreeGrafter"/>
</dbReference>
<dbReference type="InParanoid" id="A0A1Y2AT38"/>